<dbReference type="SUPFAM" id="SSF48208">
    <property type="entry name" value="Six-hairpin glycosidases"/>
    <property type="match status" value="1"/>
</dbReference>
<keyword evidence="1 3" id="KW-0378">Hydrolase</keyword>
<protein>
    <submittedName>
        <fullName evidence="3">Glucuronyl hydrolase</fullName>
    </submittedName>
</protein>
<dbReference type="InterPro" id="IPR052043">
    <property type="entry name" value="PolySaccharide_Degr_Enz"/>
</dbReference>
<dbReference type="InterPro" id="IPR010905">
    <property type="entry name" value="Glyco_hydro_88"/>
</dbReference>
<dbReference type="PANTHER" id="PTHR33886">
    <property type="entry name" value="UNSATURATED RHAMNOGALACTURONAN HYDROLASE (EUROFUNG)"/>
    <property type="match status" value="1"/>
</dbReference>
<sequence length="395" mass="43448">MTFKILTAALVAALVAGAGAQASAAPKEAPARVSAASVDAAARKVAGWQLAHMDNFDYVPVTSFRKDTEAPRDWVQAAFYIGLYTFADVSQDPYLTRAVLTHGEAQQWGFDHRPRHADADATGAVWIWAANRTKDPSKLGPIKSRFEAVLANPSTVSLDFEPKPAKGDPFCQARWCWSDAIFMAPPAWTALSKATGDKRYLAHADREFWATHDYLFDQTDHLYFRDSRFITRRDPSGRKIFWGRGNGWAFAGIARILQDLPANHPSRPRYEAVFRQMAAKIASLQGAEGYWPVSLLEPQMTPETSGTGFFVYGLAWGVNHGVLPRAKYAPVIDKGWKALEAAVEPDGRLGWVQRVGVAPDQVGRDDTQLYGVGAFLLAASEVRRLGPASKGQANR</sequence>
<dbReference type="EMBL" id="CP023315">
    <property type="protein sequence ID" value="ATC32543.1"/>
    <property type="molecule type" value="Genomic_DNA"/>
</dbReference>
<evidence type="ECO:0000313" key="3">
    <source>
        <dbReference type="EMBL" id="ATC32543.1"/>
    </source>
</evidence>
<dbReference type="Gene3D" id="1.50.10.10">
    <property type="match status" value="1"/>
</dbReference>
<dbReference type="GO" id="GO:0016787">
    <property type="term" value="F:hydrolase activity"/>
    <property type="evidence" value="ECO:0007669"/>
    <property type="project" value="UniProtKB-KW"/>
</dbReference>
<dbReference type="GO" id="GO:0005975">
    <property type="term" value="P:carbohydrate metabolic process"/>
    <property type="evidence" value="ECO:0007669"/>
    <property type="project" value="InterPro"/>
</dbReference>
<name>A0A290MZ78_CAUVI</name>
<reference evidence="4" key="1">
    <citation type="submission" date="2017-09" db="EMBL/GenBank/DDBJ databases">
        <title>Genome evolution observed in wild isolates of Caulobacter crescentus.</title>
        <authorList>
            <person name="Ely B."/>
            <person name="Wilson K."/>
            <person name="Scott D."/>
        </authorList>
    </citation>
    <scope>NUCLEOTIDE SEQUENCE [LARGE SCALE GENOMIC DNA]</scope>
    <source>
        <strain evidence="4">CB13b1a</strain>
    </source>
</reference>
<dbReference type="Pfam" id="PF07470">
    <property type="entry name" value="Glyco_hydro_88"/>
    <property type="match status" value="1"/>
</dbReference>
<evidence type="ECO:0000256" key="2">
    <source>
        <dbReference type="SAM" id="SignalP"/>
    </source>
</evidence>
<gene>
    <name evidence="3" type="ORF">CA606_09390</name>
</gene>
<evidence type="ECO:0000256" key="1">
    <source>
        <dbReference type="ARBA" id="ARBA00022801"/>
    </source>
</evidence>
<feature type="chain" id="PRO_5013239450" evidence="2">
    <location>
        <begin position="25"/>
        <end position="395"/>
    </location>
</feature>
<organism evidence="3 4">
    <name type="scientific">Caulobacter vibrioides</name>
    <name type="common">Caulobacter crescentus</name>
    <dbReference type="NCBI Taxonomy" id="155892"/>
    <lineage>
        <taxon>Bacteria</taxon>
        <taxon>Pseudomonadati</taxon>
        <taxon>Pseudomonadota</taxon>
        <taxon>Alphaproteobacteria</taxon>
        <taxon>Caulobacterales</taxon>
        <taxon>Caulobacteraceae</taxon>
        <taxon>Caulobacter</taxon>
    </lineage>
</organism>
<keyword evidence="2" id="KW-0732">Signal</keyword>
<dbReference type="RefSeq" id="WP_096051960.1">
    <property type="nucleotide sequence ID" value="NZ_CP023315.3"/>
</dbReference>
<dbReference type="InterPro" id="IPR012341">
    <property type="entry name" value="6hp_glycosidase-like_sf"/>
</dbReference>
<feature type="signal peptide" evidence="2">
    <location>
        <begin position="1"/>
        <end position="24"/>
    </location>
</feature>
<dbReference type="PANTHER" id="PTHR33886:SF8">
    <property type="entry name" value="UNSATURATED RHAMNOGALACTURONAN HYDROLASE (EUROFUNG)"/>
    <property type="match status" value="1"/>
</dbReference>
<dbReference type="InterPro" id="IPR008928">
    <property type="entry name" value="6-hairpin_glycosidase_sf"/>
</dbReference>
<dbReference type="Proteomes" id="UP000217311">
    <property type="component" value="Chromosome"/>
</dbReference>
<evidence type="ECO:0000313" key="4">
    <source>
        <dbReference type="Proteomes" id="UP000217311"/>
    </source>
</evidence>
<dbReference type="AlphaFoldDB" id="A0A290MZ78"/>
<proteinExistence type="predicted"/>
<accession>A0A290MZ78</accession>